<evidence type="ECO:0000313" key="3">
    <source>
        <dbReference type="EMBL" id="SUJ13909.1"/>
    </source>
</evidence>
<sequence length="151" mass="16845">MKMKKLSLLIVAILFTVVSTHAQILNPVKWSVATKKTSNTEAIVYIKATIDKGWHIYSQNVGEGGPVATSFSFTPSKDFTLAGKTVEPTPKSKYEDAFKMNVKFFEKEVIFAQKVKLKKGQTAVKGKVEFMVCDDSRCLPPDEYAFTAQIK</sequence>
<dbReference type="GO" id="GO:0015035">
    <property type="term" value="F:protein-disulfide reductase activity"/>
    <property type="evidence" value="ECO:0007669"/>
    <property type="project" value="TreeGrafter"/>
</dbReference>
<accession>A0A380C8C7</accession>
<name>A0A380C8C7_SPHSI</name>
<dbReference type="PANTHER" id="PTHR32234">
    <property type="entry name" value="THIOL:DISULFIDE INTERCHANGE PROTEIN DSBD"/>
    <property type="match status" value="1"/>
</dbReference>
<dbReference type="Gene3D" id="2.60.40.1250">
    <property type="entry name" value="Thiol:disulfide interchange protein DsbD, N-terminal domain"/>
    <property type="match status" value="1"/>
</dbReference>
<proteinExistence type="predicted"/>
<gene>
    <name evidence="3" type="ORF">NCTC11388_02299</name>
</gene>
<dbReference type="AlphaFoldDB" id="A0A380C8C7"/>
<dbReference type="EMBL" id="UGYW01000002">
    <property type="protein sequence ID" value="SUJ13909.1"/>
    <property type="molecule type" value="Genomic_DNA"/>
</dbReference>
<feature type="signal peptide" evidence="1">
    <location>
        <begin position="1"/>
        <end position="22"/>
    </location>
</feature>
<dbReference type="RefSeq" id="WP_115170200.1">
    <property type="nucleotide sequence ID" value="NZ_JBPFQB010000001.1"/>
</dbReference>
<protein>
    <submittedName>
        <fullName evidence="3">Thiol:disulfide interchange protein</fullName>
    </submittedName>
</protein>
<feature type="domain" description="Thiol:disulfide interchange protein DsbD N-terminal" evidence="2">
    <location>
        <begin position="36"/>
        <end position="146"/>
    </location>
</feature>
<evidence type="ECO:0000313" key="4">
    <source>
        <dbReference type="Proteomes" id="UP000254893"/>
    </source>
</evidence>
<reference evidence="3 4" key="1">
    <citation type="submission" date="2018-06" db="EMBL/GenBank/DDBJ databases">
        <authorList>
            <consortium name="Pathogen Informatics"/>
            <person name="Doyle S."/>
        </authorList>
    </citation>
    <scope>NUCLEOTIDE SEQUENCE [LARGE SCALE GENOMIC DNA]</scope>
    <source>
        <strain evidence="3 4">NCTC11388</strain>
    </source>
</reference>
<feature type="chain" id="PRO_5016987179" evidence="1">
    <location>
        <begin position="23"/>
        <end position="151"/>
    </location>
</feature>
<dbReference type="InterPro" id="IPR036929">
    <property type="entry name" value="DsbDN_sf"/>
</dbReference>
<keyword evidence="1" id="KW-0732">Signal</keyword>
<dbReference type="GO" id="GO:0045454">
    <property type="term" value="P:cell redox homeostasis"/>
    <property type="evidence" value="ECO:0007669"/>
    <property type="project" value="TreeGrafter"/>
</dbReference>
<dbReference type="PANTHER" id="PTHR32234:SF0">
    <property type="entry name" value="THIOL:DISULFIDE INTERCHANGE PROTEIN DSBD"/>
    <property type="match status" value="1"/>
</dbReference>
<dbReference type="Pfam" id="PF11412">
    <property type="entry name" value="DsbD_N"/>
    <property type="match status" value="1"/>
</dbReference>
<evidence type="ECO:0000259" key="2">
    <source>
        <dbReference type="Pfam" id="PF11412"/>
    </source>
</evidence>
<evidence type="ECO:0000256" key="1">
    <source>
        <dbReference type="SAM" id="SignalP"/>
    </source>
</evidence>
<dbReference type="Proteomes" id="UP000254893">
    <property type="component" value="Unassembled WGS sequence"/>
</dbReference>
<dbReference type="InterPro" id="IPR028250">
    <property type="entry name" value="DsbDN"/>
</dbReference>
<organism evidence="3 4">
    <name type="scientific">Sphingobacterium spiritivorum</name>
    <name type="common">Flavobacterium spiritivorum</name>
    <dbReference type="NCBI Taxonomy" id="258"/>
    <lineage>
        <taxon>Bacteria</taxon>
        <taxon>Pseudomonadati</taxon>
        <taxon>Bacteroidota</taxon>
        <taxon>Sphingobacteriia</taxon>
        <taxon>Sphingobacteriales</taxon>
        <taxon>Sphingobacteriaceae</taxon>
        <taxon>Sphingobacterium</taxon>
    </lineage>
</organism>